<gene>
    <name evidence="1" type="ORF">ERUC_LOCUS39349</name>
</gene>
<proteinExistence type="predicted"/>
<reference evidence="1 2" key="1">
    <citation type="submission" date="2022-03" db="EMBL/GenBank/DDBJ databases">
        <authorList>
            <person name="Macdonald S."/>
            <person name="Ahmed S."/>
            <person name="Newling K."/>
        </authorList>
    </citation>
    <scope>NUCLEOTIDE SEQUENCE [LARGE SCALE GENOMIC DNA]</scope>
</reference>
<accession>A0ABC8LSS3</accession>
<feature type="non-terminal residue" evidence="1">
    <location>
        <position position="62"/>
    </location>
</feature>
<name>A0ABC8LSS3_ERUVS</name>
<comment type="caution">
    <text evidence="1">The sequence shown here is derived from an EMBL/GenBank/DDBJ whole genome shotgun (WGS) entry which is preliminary data.</text>
</comment>
<organism evidence="1 2">
    <name type="scientific">Eruca vesicaria subsp. sativa</name>
    <name type="common">Garden rocket</name>
    <name type="synonym">Eruca sativa</name>
    <dbReference type="NCBI Taxonomy" id="29727"/>
    <lineage>
        <taxon>Eukaryota</taxon>
        <taxon>Viridiplantae</taxon>
        <taxon>Streptophyta</taxon>
        <taxon>Embryophyta</taxon>
        <taxon>Tracheophyta</taxon>
        <taxon>Spermatophyta</taxon>
        <taxon>Magnoliopsida</taxon>
        <taxon>eudicotyledons</taxon>
        <taxon>Gunneridae</taxon>
        <taxon>Pentapetalae</taxon>
        <taxon>rosids</taxon>
        <taxon>malvids</taxon>
        <taxon>Brassicales</taxon>
        <taxon>Brassicaceae</taxon>
        <taxon>Brassiceae</taxon>
        <taxon>Eruca</taxon>
    </lineage>
</organism>
<evidence type="ECO:0000313" key="1">
    <source>
        <dbReference type="EMBL" id="CAH8386866.1"/>
    </source>
</evidence>
<keyword evidence="2" id="KW-1185">Reference proteome</keyword>
<sequence length="62" mass="6781">MLEFRASTNCTLSSSLDHKPLSSPFILGKCLRGDEDSKEETMGSFAALGGFWAVPARPDFEQ</sequence>
<evidence type="ECO:0000313" key="2">
    <source>
        <dbReference type="Proteomes" id="UP001642260"/>
    </source>
</evidence>
<dbReference type="EMBL" id="CAKOAT010725154">
    <property type="protein sequence ID" value="CAH8386866.1"/>
    <property type="molecule type" value="Genomic_DNA"/>
</dbReference>
<dbReference type="AlphaFoldDB" id="A0ABC8LSS3"/>
<protein>
    <submittedName>
        <fullName evidence="1">Uncharacterized protein</fullName>
    </submittedName>
</protein>
<dbReference type="Proteomes" id="UP001642260">
    <property type="component" value="Unassembled WGS sequence"/>
</dbReference>